<feature type="transmembrane region" description="Helical" evidence="1">
    <location>
        <begin position="87"/>
        <end position="104"/>
    </location>
</feature>
<dbReference type="AlphaFoldDB" id="A0A1M4WN29"/>
<sequence>MEEIKLNNYYKKQLIFLIIGFTLVFFVFYYGNNFIYSLLHVLPYFAMVTLYYEKFKNQQMLSDFSNKENNLKLDSTEKEKMKKRSKLIFSLSIIISIIIISISYVITKNIFESLLFLPLLAISGRISFDNLKYVKNIIDLS</sequence>
<gene>
    <name evidence="2" type="ORF">SAMN02745249_01237</name>
</gene>
<keyword evidence="1" id="KW-1133">Transmembrane helix</keyword>
<dbReference type="Proteomes" id="UP000184128">
    <property type="component" value="Unassembled WGS sequence"/>
</dbReference>
<dbReference type="STRING" id="1121025.SAMN02745249_01237"/>
<name>A0A1M4WN29_9LACT</name>
<protein>
    <submittedName>
        <fullName evidence="2">Uncharacterized protein</fullName>
    </submittedName>
</protein>
<organism evidence="2 3">
    <name type="scientific">Atopostipes suicloacalis DSM 15692</name>
    <dbReference type="NCBI Taxonomy" id="1121025"/>
    <lineage>
        <taxon>Bacteria</taxon>
        <taxon>Bacillati</taxon>
        <taxon>Bacillota</taxon>
        <taxon>Bacilli</taxon>
        <taxon>Lactobacillales</taxon>
        <taxon>Carnobacteriaceae</taxon>
        <taxon>Atopostipes</taxon>
    </lineage>
</organism>
<reference evidence="3" key="1">
    <citation type="submission" date="2016-11" db="EMBL/GenBank/DDBJ databases">
        <authorList>
            <person name="Varghese N."/>
            <person name="Submissions S."/>
        </authorList>
    </citation>
    <scope>NUCLEOTIDE SEQUENCE [LARGE SCALE GENOMIC DNA]</scope>
    <source>
        <strain evidence="3">DSM 15692</strain>
    </source>
</reference>
<keyword evidence="3" id="KW-1185">Reference proteome</keyword>
<dbReference type="EMBL" id="FQUF01000016">
    <property type="protein sequence ID" value="SHE82625.1"/>
    <property type="molecule type" value="Genomic_DNA"/>
</dbReference>
<dbReference type="RefSeq" id="WP_073297850.1">
    <property type="nucleotide sequence ID" value="NZ_FQUF01000016.1"/>
</dbReference>
<feature type="transmembrane region" description="Helical" evidence="1">
    <location>
        <begin position="35"/>
        <end position="52"/>
    </location>
</feature>
<evidence type="ECO:0000313" key="2">
    <source>
        <dbReference type="EMBL" id="SHE82625.1"/>
    </source>
</evidence>
<evidence type="ECO:0000256" key="1">
    <source>
        <dbReference type="SAM" id="Phobius"/>
    </source>
</evidence>
<keyword evidence="1" id="KW-0812">Transmembrane</keyword>
<proteinExistence type="predicted"/>
<accession>A0A1M4WN29</accession>
<keyword evidence="1" id="KW-0472">Membrane</keyword>
<feature type="transmembrane region" description="Helical" evidence="1">
    <location>
        <begin position="12"/>
        <end position="29"/>
    </location>
</feature>
<evidence type="ECO:0000313" key="3">
    <source>
        <dbReference type="Proteomes" id="UP000184128"/>
    </source>
</evidence>